<dbReference type="GeneID" id="80517065"/>
<dbReference type="SUPFAM" id="SSF117892">
    <property type="entry name" value="Band 7/SPFH domain"/>
    <property type="match status" value="1"/>
</dbReference>
<dbReference type="PRINTS" id="PR00721">
    <property type="entry name" value="STOMATIN"/>
</dbReference>
<reference evidence="3" key="2">
    <citation type="journal article" date="2018" name="Nat. Commun.">
        <title>Tailed giant Tupanvirus possesses the most complete translational apparatus of the known virosphere.</title>
        <authorList>
            <person name="Abrahao J."/>
            <person name="Silva L."/>
            <person name="Silva L.S."/>
            <person name="Khalil J.Y.B."/>
            <person name="Rodrigues R."/>
            <person name="Arantes T."/>
            <person name="Assis F."/>
            <person name="Boratto P."/>
            <person name="Andrade M."/>
            <person name="Kroon E.G."/>
            <person name="Ribeiro B."/>
            <person name="Bergier I."/>
            <person name="Seligmann H."/>
            <person name="Ghigo E."/>
            <person name="Colson P."/>
            <person name="Levasseur A."/>
            <person name="Kroemer G."/>
            <person name="Raoult D."/>
            <person name="La Scola B."/>
        </authorList>
    </citation>
    <scope>NUCLEOTIDE SEQUENCE [LARGE SCALE GENOMIC DNA]</scope>
    <source>
        <strain evidence="3">Deep ocean</strain>
    </source>
</reference>
<dbReference type="SMART" id="SM00244">
    <property type="entry name" value="PHB"/>
    <property type="match status" value="1"/>
</dbReference>
<evidence type="ECO:0000256" key="1">
    <source>
        <dbReference type="ARBA" id="ARBA00008164"/>
    </source>
</evidence>
<organism evidence="3">
    <name type="scientific">Tupanvirus deep ocean</name>
    <dbReference type="NCBI Taxonomy" id="2126984"/>
    <lineage>
        <taxon>Viruses</taxon>
        <taxon>Varidnaviria</taxon>
        <taxon>Bamfordvirae</taxon>
        <taxon>Nucleocytoviricota</taxon>
        <taxon>Megaviricetes</taxon>
        <taxon>Imitervirales</taxon>
        <taxon>Mimiviridae</taxon>
        <taxon>Megamimivirinae</taxon>
        <taxon>Tupanvirus</taxon>
        <taxon>Tupanvirus altamarinense</taxon>
    </lineage>
</organism>
<sequence>MLRPTLKPALKSIQTSKNVFPNAANKRTFFTIVPAYKQGIRLNFGKMASEIKPGIRLNIPFYHQIYTLDTRDKVDTIPTMQVISSDNVTYKVDASVQYKIVDTTKALLNVRNVESALMERCKMDLRDNLSSMTINDVLQKKSEISKSILETMSKVKENWGVEVSTIKIKDLEFDESMKRSMSTIAEATRQAEAKVINAKADIETAKQYNEAAKIYSENPMTVRLREFQLWNSVSKNPGSTIYVVPSNLMDFIGNLKKKY</sequence>
<dbReference type="KEGG" id="vg:80517065"/>
<dbReference type="GO" id="GO:0005886">
    <property type="term" value="C:plasma membrane"/>
    <property type="evidence" value="ECO:0007669"/>
    <property type="project" value="InterPro"/>
</dbReference>
<dbReference type="InterPro" id="IPR001972">
    <property type="entry name" value="Stomatin_HflK_fam"/>
</dbReference>
<evidence type="ECO:0000313" key="3">
    <source>
        <dbReference type="EMBL" id="QKU33766.1"/>
    </source>
</evidence>
<accession>A0A6N1NNS3</accession>
<dbReference type="InterPro" id="IPR001107">
    <property type="entry name" value="Band_7"/>
</dbReference>
<dbReference type="FunFam" id="3.30.479.30:FF:000004">
    <property type="entry name" value="Putative membrane protease family, stomatin"/>
    <property type="match status" value="1"/>
</dbReference>
<protein>
    <recommendedName>
        <fullName evidence="2">Band 7 domain-containing protein</fullName>
    </recommendedName>
</protein>
<dbReference type="Gene3D" id="3.30.479.30">
    <property type="entry name" value="Band 7 domain"/>
    <property type="match status" value="1"/>
</dbReference>
<dbReference type="EMBL" id="MF405918">
    <property type="protein sequence ID" value="QKU33766.1"/>
    <property type="molecule type" value="Genomic_DNA"/>
</dbReference>
<dbReference type="PANTHER" id="PTHR10264">
    <property type="entry name" value="BAND 7 PROTEIN-RELATED"/>
    <property type="match status" value="1"/>
</dbReference>
<evidence type="ECO:0000259" key="2">
    <source>
        <dbReference type="SMART" id="SM00244"/>
    </source>
</evidence>
<dbReference type="Pfam" id="PF01145">
    <property type="entry name" value="Band_7"/>
    <property type="match status" value="1"/>
</dbReference>
<proteinExistence type="inferred from homology"/>
<dbReference type="Gene3D" id="6.10.250.2090">
    <property type="match status" value="1"/>
</dbReference>
<reference evidence="3" key="1">
    <citation type="submission" date="2017-06" db="EMBL/GenBank/DDBJ databases">
        <authorList>
            <person name="Assis F.L."/>
            <person name="Abrahao J.S."/>
            <person name="Silva L."/>
            <person name="Khalil J.B."/>
            <person name="Rodrigues R."/>
            <person name="Silva L.S."/>
            <person name="Boratto P."/>
            <person name="Andrade M."/>
            <person name="Kroon E.G."/>
            <person name="Ribeiro B."/>
            <person name="Bergier I."/>
            <person name="Seligmann H."/>
            <person name="Ghigo E."/>
            <person name="Colson P."/>
            <person name="Levasseur A."/>
            <person name="Raoult D."/>
            <person name="Scola B.L."/>
        </authorList>
    </citation>
    <scope>NUCLEOTIDE SEQUENCE</scope>
    <source>
        <strain evidence="3">Deep ocean</strain>
    </source>
</reference>
<dbReference type="InterPro" id="IPR036013">
    <property type="entry name" value="Band_7/SPFH_dom_sf"/>
</dbReference>
<feature type="domain" description="Band 7" evidence="2">
    <location>
        <begin position="28"/>
        <end position="185"/>
    </location>
</feature>
<dbReference type="RefSeq" id="YP_010780374.1">
    <property type="nucleotide sequence ID" value="NC_075038.1"/>
</dbReference>
<name>A0A6N1NNS3_9VIRU</name>
<dbReference type="GO" id="GO:0098552">
    <property type="term" value="C:side of membrane"/>
    <property type="evidence" value="ECO:0007669"/>
    <property type="project" value="UniProtKB-ARBA"/>
</dbReference>
<dbReference type="InterPro" id="IPR043202">
    <property type="entry name" value="Band-7_stomatin-like"/>
</dbReference>
<comment type="similarity">
    <text evidence="1">Belongs to the band 7/mec-2 family.</text>
</comment>
<dbReference type="PANTHER" id="PTHR10264:SF19">
    <property type="entry name" value="AT06885P-RELATED"/>
    <property type="match status" value="1"/>
</dbReference>